<gene>
    <name evidence="2" type="ORF">CEPIT_LOCUS4553</name>
</gene>
<dbReference type="Proteomes" id="UP001152523">
    <property type="component" value="Unassembled WGS sequence"/>
</dbReference>
<accession>A0AAV0CEM4</accession>
<organism evidence="2 3">
    <name type="scientific">Cuscuta epithymum</name>
    <dbReference type="NCBI Taxonomy" id="186058"/>
    <lineage>
        <taxon>Eukaryota</taxon>
        <taxon>Viridiplantae</taxon>
        <taxon>Streptophyta</taxon>
        <taxon>Embryophyta</taxon>
        <taxon>Tracheophyta</taxon>
        <taxon>Spermatophyta</taxon>
        <taxon>Magnoliopsida</taxon>
        <taxon>eudicotyledons</taxon>
        <taxon>Gunneridae</taxon>
        <taxon>Pentapetalae</taxon>
        <taxon>asterids</taxon>
        <taxon>lamiids</taxon>
        <taxon>Solanales</taxon>
        <taxon>Convolvulaceae</taxon>
        <taxon>Cuscuteae</taxon>
        <taxon>Cuscuta</taxon>
        <taxon>Cuscuta subgen. Cuscuta</taxon>
    </lineage>
</organism>
<feature type="region of interest" description="Disordered" evidence="1">
    <location>
        <begin position="1"/>
        <end position="28"/>
    </location>
</feature>
<evidence type="ECO:0000313" key="2">
    <source>
        <dbReference type="EMBL" id="CAH9073285.1"/>
    </source>
</evidence>
<feature type="compositionally biased region" description="Polar residues" evidence="1">
    <location>
        <begin position="1"/>
        <end position="19"/>
    </location>
</feature>
<protein>
    <submittedName>
        <fullName evidence="2">Uncharacterized protein</fullName>
    </submittedName>
</protein>
<feature type="region of interest" description="Disordered" evidence="1">
    <location>
        <begin position="78"/>
        <end position="98"/>
    </location>
</feature>
<keyword evidence="3" id="KW-1185">Reference proteome</keyword>
<feature type="compositionally biased region" description="Pro residues" evidence="1">
    <location>
        <begin position="89"/>
        <end position="98"/>
    </location>
</feature>
<dbReference type="AlphaFoldDB" id="A0AAV0CEM4"/>
<comment type="caution">
    <text evidence="2">The sequence shown here is derived from an EMBL/GenBank/DDBJ whole genome shotgun (WGS) entry which is preliminary data.</text>
</comment>
<reference evidence="2" key="1">
    <citation type="submission" date="2022-07" db="EMBL/GenBank/DDBJ databases">
        <authorList>
            <person name="Macas J."/>
            <person name="Novak P."/>
            <person name="Neumann P."/>
        </authorList>
    </citation>
    <scope>NUCLEOTIDE SEQUENCE</scope>
</reference>
<evidence type="ECO:0000256" key="1">
    <source>
        <dbReference type="SAM" id="MobiDB-lite"/>
    </source>
</evidence>
<proteinExistence type="predicted"/>
<dbReference type="EMBL" id="CAMAPF010000024">
    <property type="protein sequence ID" value="CAH9073285.1"/>
    <property type="molecule type" value="Genomic_DNA"/>
</dbReference>
<sequence length="98" mass="10904">MITKSQSNKSTCEASTSKAWSHGRSKAPVREVDGLSILHLHLFWPHDHRCVLDHEHPTVPTPAAHCGRLPSPIHCLLRSSPHQNNRLPAPTPHPTRPP</sequence>
<name>A0AAV0CEM4_9ASTE</name>
<evidence type="ECO:0000313" key="3">
    <source>
        <dbReference type="Proteomes" id="UP001152523"/>
    </source>
</evidence>